<keyword evidence="5" id="KW-1185">Reference proteome</keyword>
<dbReference type="EMBL" id="BMLI01000001">
    <property type="protein sequence ID" value="GGM87712.1"/>
    <property type="molecule type" value="Genomic_DNA"/>
</dbReference>
<dbReference type="Proteomes" id="UP000632339">
    <property type="component" value="Unassembled WGS sequence"/>
</dbReference>
<feature type="domain" description="Gfo/Idh/MocA-like oxidoreductase N-terminal" evidence="2">
    <location>
        <begin position="54"/>
        <end position="171"/>
    </location>
</feature>
<dbReference type="SUPFAM" id="SSF51735">
    <property type="entry name" value="NAD(P)-binding Rossmann-fold domains"/>
    <property type="match status" value="1"/>
</dbReference>
<dbReference type="InterPro" id="IPR000683">
    <property type="entry name" value="Gfo/Idh/MocA-like_OxRdtase_N"/>
</dbReference>
<dbReference type="SUPFAM" id="SSF55347">
    <property type="entry name" value="Glyceraldehyde-3-phosphate dehydrogenase-like, C-terminal domain"/>
    <property type="match status" value="1"/>
</dbReference>
<dbReference type="Pfam" id="PF22725">
    <property type="entry name" value="GFO_IDH_MocA_C3"/>
    <property type="match status" value="1"/>
</dbReference>
<feature type="domain" description="GFO/IDH/MocA-like oxidoreductase" evidence="3">
    <location>
        <begin position="184"/>
        <end position="310"/>
    </location>
</feature>
<evidence type="ECO:0000259" key="3">
    <source>
        <dbReference type="Pfam" id="PF22725"/>
    </source>
</evidence>
<dbReference type="InterPro" id="IPR055170">
    <property type="entry name" value="GFO_IDH_MocA-like_dom"/>
</dbReference>
<organism evidence="4 5">
    <name type="scientific">Dyadobacter beijingensis</name>
    <dbReference type="NCBI Taxonomy" id="365489"/>
    <lineage>
        <taxon>Bacteria</taxon>
        <taxon>Pseudomonadati</taxon>
        <taxon>Bacteroidota</taxon>
        <taxon>Cytophagia</taxon>
        <taxon>Cytophagales</taxon>
        <taxon>Spirosomataceae</taxon>
        <taxon>Dyadobacter</taxon>
    </lineage>
</organism>
<evidence type="ECO:0000259" key="2">
    <source>
        <dbReference type="Pfam" id="PF01408"/>
    </source>
</evidence>
<evidence type="ECO:0000256" key="1">
    <source>
        <dbReference type="ARBA" id="ARBA00023002"/>
    </source>
</evidence>
<dbReference type="Gene3D" id="3.30.360.10">
    <property type="entry name" value="Dihydrodipicolinate Reductase, domain 2"/>
    <property type="match status" value="1"/>
</dbReference>
<proteinExistence type="predicted"/>
<dbReference type="PANTHER" id="PTHR43818:SF11">
    <property type="entry name" value="BCDNA.GH03377"/>
    <property type="match status" value="1"/>
</dbReference>
<gene>
    <name evidence="4" type="ORF">GCM10010967_20360</name>
</gene>
<protein>
    <submittedName>
        <fullName evidence="4">Oxidoreductase</fullName>
    </submittedName>
</protein>
<dbReference type="RefSeq" id="WP_019944025.1">
    <property type="nucleotide sequence ID" value="NZ_BMLI01000001.1"/>
</dbReference>
<keyword evidence="1" id="KW-0560">Oxidoreductase</keyword>
<sequence length="388" mass="43031">MRDQQDNRRDFLRNSLYSAAGLAMFPQLTPDAYGSVKTVVADGPAFAPAVESRIKFAVIGMNHSHIYGQVEAVTRGGGELVSFYAKEADLTAAFAKRYPNAKQAKSEAEILEDKSIQLILSSGIPDERGPLGVRVMKAGKDYMVDKPGLTTLEQLAEVRKVQKETKRIYSIMYSERLENRATVKAGELIKEGIIGKVVQTIGLGPHRMNANTRPEWFFDKKRFGGIICDIASHQFDQYLFFTNSTKAQVVASQVGNVNHPQYPKFEDFGDAMLRGNGGSGYIRVDWFTPDGLKTWGDGRLTVLGTEGFIEIRKNIDIGGRDGGNHLFVVNNKETTYVDCSKVELPYGRQLVDDVLNRTETAMSQEHCFLATELCLKAQKNAQNVSVVS</sequence>
<dbReference type="InterPro" id="IPR006311">
    <property type="entry name" value="TAT_signal"/>
</dbReference>
<dbReference type="PROSITE" id="PS51318">
    <property type="entry name" value="TAT"/>
    <property type="match status" value="1"/>
</dbReference>
<dbReference type="Pfam" id="PF01408">
    <property type="entry name" value="GFO_IDH_MocA"/>
    <property type="match status" value="1"/>
</dbReference>
<evidence type="ECO:0000313" key="4">
    <source>
        <dbReference type="EMBL" id="GGM87712.1"/>
    </source>
</evidence>
<accession>A0ABQ2HPC1</accession>
<dbReference type="InterPro" id="IPR036291">
    <property type="entry name" value="NAD(P)-bd_dom_sf"/>
</dbReference>
<comment type="caution">
    <text evidence="4">The sequence shown here is derived from an EMBL/GenBank/DDBJ whole genome shotgun (WGS) entry which is preliminary data.</text>
</comment>
<evidence type="ECO:0000313" key="5">
    <source>
        <dbReference type="Proteomes" id="UP000632339"/>
    </source>
</evidence>
<name>A0ABQ2HPC1_9BACT</name>
<reference evidence="5" key="1">
    <citation type="journal article" date="2019" name="Int. J. Syst. Evol. Microbiol.">
        <title>The Global Catalogue of Microorganisms (GCM) 10K type strain sequencing project: providing services to taxonomists for standard genome sequencing and annotation.</title>
        <authorList>
            <consortium name="The Broad Institute Genomics Platform"/>
            <consortium name="The Broad Institute Genome Sequencing Center for Infectious Disease"/>
            <person name="Wu L."/>
            <person name="Ma J."/>
        </authorList>
    </citation>
    <scope>NUCLEOTIDE SEQUENCE [LARGE SCALE GENOMIC DNA]</scope>
    <source>
        <strain evidence="5">CGMCC 1.6375</strain>
    </source>
</reference>
<dbReference type="Gene3D" id="3.40.50.720">
    <property type="entry name" value="NAD(P)-binding Rossmann-like Domain"/>
    <property type="match status" value="1"/>
</dbReference>
<dbReference type="PANTHER" id="PTHR43818">
    <property type="entry name" value="BCDNA.GH03377"/>
    <property type="match status" value="1"/>
</dbReference>
<dbReference type="InterPro" id="IPR050463">
    <property type="entry name" value="Gfo/Idh/MocA_oxidrdct_glycsds"/>
</dbReference>